<name>A0A0R1LQR1_9LACO</name>
<dbReference type="EMBL" id="AZEE01000028">
    <property type="protein sequence ID" value="KRK97856.1"/>
    <property type="molecule type" value="Genomic_DNA"/>
</dbReference>
<dbReference type="PATRIC" id="fig|1423776.4.peg.835"/>
<gene>
    <name evidence="1" type="ORF">FD04_GL000828</name>
</gene>
<protein>
    <submittedName>
        <fullName evidence="1">Uncharacterized protein</fullName>
    </submittedName>
</protein>
<dbReference type="STRING" id="1423776.FD04_GL000828"/>
<dbReference type="AlphaFoldDB" id="A0A0R1LQR1"/>
<comment type="caution">
    <text evidence="1">The sequence shown here is derived from an EMBL/GenBank/DDBJ whole genome shotgun (WGS) entry which is preliminary data.</text>
</comment>
<dbReference type="Proteomes" id="UP000051160">
    <property type="component" value="Unassembled WGS sequence"/>
</dbReference>
<evidence type="ECO:0000313" key="2">
    <source>
        <dbReference type="Proteomes" id="UP000051160"/>
    </source>
</evidence>
<organism evidence="1 2">
    <name type="scientific">Secundilactobacillus odoratitofui DSM 19909 = JCM 15043</name>
    <dbReference type="NCBI Taxonomy" id="1423776"/>
    <lineage>
        <taxon>Bacteria</taxon>
        <taxon>Bacillati</taxon>
        <taxon>Bacillota</taxon>
        <taxon>Bacilli</taxon>
        <taxon>Lactobacillales</taxon>
        <taxon>Lactobacillaceae</taxon>
        <taxon>Secundilactobacillus</taxon>
    </lineage>
</organism>
<accession>A0A0R1LQR1</accession>
<sequence>MGLVIGSFTSVVTATKASSSKAVLVKASRQQLGVSVATDSAHEIFKQVSAKTIARVAHEDPFNQMKVTTVLKQPENYSGMPLSVKGTVFAVDNTSSTNWTNVLIQVERRTPSHLVLLKISKSTLGAAQASQLLTPNQVIRVDGIVDADNSNLTARKMTASVNHNVTEVLSPAFVLWAKTYTV</sequence>
<proteinExistence type="predicted"/>
<evidence type="ECO:0000313" key="1">
    <source>
        <dbReference type="EMBL" id="KRK97856.1"/>
    </source>
</evidence>
<keyword evidence="2" id="KW-1185">Reference proteome</keyword>
<reference evidence="1 2" key="1">
    <citation type="journal article" date="2015" name="Genome Announc.">
        <title>Expanding the biotechnology potential of lactobacilli through comparative genomics of 213 strains and associated genera.</title>
        <authorList>
            <person name="Sun Z."/>
            <person name="Harris H.M."/>
            <person name="McCann A."/>
            <person name="Guo C."/>
            <person name="Argimon S."/>
            <person name="Zhang W."/>
            <person name="Yang X."/>
            <person name="Jeffery I.B."/>
            <person name="Cooney J.C."/>
            <person name="Kagawa T.F."/>
            <person name="Liu W."/>
            <person name="Song Y."/>
            <person name="Salvetti E."/>
            <person name="Wrobel A."/>
            <person name="Rasinkangas P."/>
            <person name="Parkhill J."/>
            <person name="Rea M.C."/>
            <person name="O'Sullivan O."/>
            <person name="Ritari J."/>
            <person name="Douillard F.P."/>
            <person name="Paul Ross R."/>
            <person name="Yang R."/>
            <person name="Briner A.E."/>
            <person name="Felis G.E."/>
            <person name="de Vos W.M."/>
            <person name="Barrangou R."/>
            <person name="Klaenhammer T.R."/>
            <person name="Caufield P.W."/>
            <person name="Cui Y."/>
            <person name="Zhang H."/>
            <person name="O'Toole P.W."/>
        </authorList>
    </citation>
    <scope>NUCLEOTIDE SEQUENCE [LARGE SCALE GENOMIC DNA]</scope>
    <source>
        <strain evidence="1 2">DSM 19909</strain>
    </source>
</reference>